<evidence type="ECO:0000256" key="8">
    <source>
        <dbReference type="ARBA" id="ARBA00023157"/>
    </source>
</evidence>
<dbReference type="EMBL" id="JAJJHW010002585">
    <property type="protein sequence ID" value="KAH8369667.1"/>
    <property type="molecule type" value="Genomic_DNA"/>
</dbReference>
<comment type="subcellular location">
    <subcellularLocation>
        <location evidence="1">Endoplasmic reticulum membrane</location>
        <topology evidence="1">Single-pass type II membrane protein</topology>
    </subcellularLocation>
</comment>
<evidence type="ECO:0000256" key="2">
    <source>
        <dbReference type="ARBA" id="ARBA00006338"/>
    </source>
</evidence>
<protein>
    <recommendedName>
        <fullName evidence="9">FAM69 N-terminal domain-containing protein</fullName>
    </recommendedName>
</protein>
<evidence type="ECO:0000259" key="9">
    <source>
        <dbReference type="SMART" id="SM01299"/>
    </source>
</evidence>
<keyword evidence="7" id="KW-0472">Membrane</keyword>
<gene>
    <name evidence="10" type="ORF">KR093_000558</name>
</gene>
<reference evidence="10" key="1">
    <citation type="journal article" date="2021" name="Mol. Ecol. Resour.">
        <title>Phylogenomic analyses of the genus Drosophila reveals genomic signals of climate adaptation.</title>
        <authorList>
            <person name="Li F."/>
            <person name="Rane R.V."/>
            <person name="Luria V."/>
            <person name="Xiong Z."/>
            <person name="Chen J."/>
            <person name="Li Z."/>
            <person name="Catullo R.A."/>
            <person name="Griffin P.C."/>
            <person name="Schiffer M."/>
            <person name="Pearce S."/>
            <person name="Lee S.F."/>
            <person name="McElroy K."/>
            <person name="Stocker A."/>
            <person name="Shirriffs J."/>
            <person name="Cockerell F."/>
            <person name="Coppin C."/>
            <person name="Sgro C.M."/>
            <person name="Karger A."/>
            <person name="Cain J.W."/>
            <person name="Weber J.A."/>
            <person name="Santpere G."/>
            <person name="Kirschner M.W."/>
            <person name="Hoffmann A.A."/>
            <person name="Oakeshott J.G."/>
            <person name="Zhang G."/>
        </authorList>
    </citation>
    <scope>NUCLEOTIDE SEQUENCE</scope>
    <source>
        <strain evidence="10">BGI-SZ-2011g</strain>
    </source>
</reference>
<evidence type="ECO:0000313" key="11">
    <source>
        <dbReference type="Proteomes" id="UP001200034"/>
    </source>
</evidence>
<comment type="similarity">
    <text evidence="2">Belongs to the DIPK family.</text>
</comment>
<accession>A0AAD4PJQ3</accession>
<dbReference type="InterPro" id="IPR029244">
    <property type="entry name" value="FAM69_N"/>
</dbReference>
<keyword evidence="4" id="KW-0256">Endoplasmic reticulum</keyword>
<evidence type="ECO:0000256" key="4">
    <source>
        <dbReference type="ARBA" id="ARBA00022824"/>
    </source>
</evidence>
<name>A0AAD4PJQ3_9MUSC</name>
<dbReference type="GO" id="GO:0005789">
    <property type="term" value="C:endoplasmic reticulum membrane"/>
    <property type="evidence" value="ECO:0007669"/>
    <property type="project" value="UniProtKB-SubCell"/>
</dbReference>
<proteinExistence type="inferred from homology"/>
<keyword evidence="11" id="KW-1185">Reference proteome</keyword>
<dbReference type="Pfam" id="PF12260">
    <property type="entry name" value="PIP49_C"/>
    <property type="match status" value="1"/>
</dbReference>
<keyword evidence="5" id="KW-0735">Signal-anchor</keyword>
<keyword evidence="8" id="KW-1015">Disulfide bond</keyword>
<dbReference type="Pfam" id="PF14875">
    <property type="entry name" value="PIP49_N"/>
    <property type="match status" value="1"/>
</dbReference>
<dbReference type="PANTHER" id="PTHR21093">
    <property type="entry name" value="DIVERGENT PROTEIN KINASE DOMAIN 1C-RELATED"/>
    <property type="match status" value="1"/>
</dbReference>
<dbReference type="AlphaFoldDB" id="A0AAD4PJQ3"/>
<comment type="caution">
    <text evidence="10">The sequence shown here is derived from an EMBL/GenBank/DDBJ whole genome shotgun (WGS) entry which is preliminary data.</text>
</comment>
<organism evidence="10 11">
    <name type="scientific">Drosophila rubida</name>
    <dbReference type="NCBI Taxonomy" id="30044"/>
    <lineage>
        <taxon>Eukaryota</taxon>
        <taxon>Metazoa</taxon>
        <taxon>Ecdysozoa</taxon>
        <taxon>Arthropoda</taxon>
        <taxon>Hexapoda</taxon>
        <taxon>Insecta</taxon>
        <taxon>Pterygota</taxon>
        <taxon>Neoptera</taxon>
        <taxon>Endopterygota</taxon>
        <taxon>Diptera</taxon>
        <taxon>Brachycera</taxon>
        <taxon>Muscomorpha</taxon>
        <taxon>Ephydroidea</taxon>
        <taxon>Drosophilidae</taxon>
        <taxon>Drosophila</taxon>
    </lineage>
</organism>
<feature type="domain" description="FAM69 N-terminal" evidence="9">
    <location>
        <begin position="9"/>
        <end position="154"/>
    </location>
</feature>
<keyword evidence="3" id="KW-0812">Transmembrane</keyword>
<evidence type="ECO:0000313" key="10">
    <source>
        <dbReference type="EMBL" id="KAH8369667.1"/>
    </source>
</evidence>
<dbReference type="PANTHER" id="PTHR21093:SF2">
    <property type="entry name" value="DIVERGENT PROTEIN KINASE DOMAIN 1C"/>
    <property type="match status" value="1"/>
</dbReference>
<evidence type="ECO:0000256" key="1">
    <source>
        <dbReference type="ARBA" id="ARBA00004648"/>
    </source>
</evidence>
<dbReference type="InterPro" id="IPR022049">
    <property type="entry name" value="FAM69_kinase_dom"/>
</dbReference>
<evidence type="ECO:0000256" key="3">
    <source>
        <dbReference type="ARBA" id="ARBA00022692"/>
    </source>
</evidence>
<evidence type="ECO:0000256" key="6">
    <source>
        <dbReference type="ARBA" id="ARBA00022989"/>
    </source>
</evidence>
<evidence type="ECO:0000256" key="5">
    <source>
        <dbReference type="ARBA" id="ARBA00022968"/>
    </source>
</evidence>
<sequence length="431" mass="49419">MLTALRRKFRLGMQRTVLIAVLLAVGLFSYAFLNLSFCFKLMSHRSLTHMCQKYEHHEFSGSLCEELCSAQSNFDNFQCPLNDMKTILFTAEKNGDMYAVKLAKHNDDDLSWTNSKGESIYPKIEEFHEIVKLHIILAYNVTLDDNMVCATYSLLGNLHNSLGNLQIRALVNQEIADNNSQQMVSFWRLFKDNNYMMGKLFDEESVFPAVLGSCGPYYATEGLEIVQANPSIIQYLASNRQQRLKHALNIMEYMFRLEEMKPEPLRMCKMQVSRFGLTPDRRLKYQSAEHVYVESQLDKRMSNGVKCHTNQDCSFHSCRGLCDPERLSCTHIQQNNNFQIFCEHVLLGSGTFQPGLLSGIRMPRSLQKLVKMCVQPPKEHQLPDRRQAPNLQLALRLYNELKQLLQAVITASGADVEVENEAPRLRQRGGA</sequence>
<dbReference type="Proteomes" id="UP001200034">
    <property type="component" value="Unassembled WGS sequence"/>
</dbReference>
<dbReference type="SMART" id="SM01299">
    <property type="entry name" value="PIP49_N"/>
    <property type="match status" value="1"/>
</dbReference>
<evidence type="ECO:0000256" key="7">
    <source>
        <dbReference type="ARBA" id="ARBA00023136"/>
    </source>
</evidence>
<keyword evidence="6" id="KW-1133">Transmembrane helix</keyword>